<feature type="region of interest" description="Disordered" evidence="13">
    <location>
        <begin position="1"/>
        <end position="39"/>
    </location>
</feature>
<dbReference type="PROSITE" id="PS01071">
    <property type="entry name" value="GRPE"/>
    <property type="match status" value="1"/>
</dbReference>
<comment type="similarity">
    <text evidence="2 10 12">Belongs to the GrpE family.</text>
</comment>
<name>A0A0B7MKU0_9FIRM</name>
<dbReference type="GO" id="GO:0005737">
    <property type="term" value="C:cytoplasm"/>
    <property type="evidence" value="ECO:0007669"/>
    <property type="project" value="UniProtKB-SubCell"/>
</dbReference>
<evidence type="ECO:0000256" key="8">
    <source>
        <dbReference type="ARBA" id="ARBA00072274"/>
    </source>
</evidence>
<comment type="subunit">
    <text evidence="3 10">Homodimer.</text>
</comment>
<dbReference type="Pfam" id="PF01025">
    <property type="entry name" value="GrpE"/>
    <property type="match status" value="1"/>
</dbReference>
<dbReference type="GO" id="GO:0006457">
    <property type="term" value="P:protein folding"/>
    <property type="evidence" value="ECO:0007669"/>
    <property type="project" value="InterPro"/>
</dbReference>
<feature type="compositionally biased region" description="Acidic residues" evidence="13">
    <location>
        <begin position="17"/>
        <end position="39"/>
    </location>
</feature>
<dbReference type="EMBL" id="CDRZ01000079">
    <property type="protein sequence ID" value="CEO88272.1"/>
    <property type="molecule type" value="Genomic_DNA"/>
</dbReference>
<dbReference type="SUPFAM" id="SSF51064">
    <property type="entry name" value="Head domain of nucleotide exchange factor GrpE"/>
    <property type="match status" value="1"/>
</dbReference>
<evidence type="ECO:0000256" key="5">
    <source>
        <dbReference type="ARBA" id="ARBA00023016"/>
    </source>
</evidence>
<dbReference type="PANTHER" id="PTHR21237">
    <property type="entry name" value="GRPE PROTEIN"/>
    <property type="match status" value="1"/>
</dbReference>
<dbReference type="GO" id="GO:0051087">
    <property type="term" value="F:protein-folding chaperone binding"/>
    <property type="evidence" value="ECO:0007669"/>
    <property type="project" value="InterPro"/>
</dbReference>
<accession>A0A0B7MKU0</accession>
<comment type="subcellular location">
    <subcellularLocation>
        <location evidence="1 10">Cytoplasm</location>
    </subcellularLocation>
</comment>
<comment type="function">
    <text evidence="7 10 11">Participates actively in the response to hyperosmotic and heat shock by preventing the aggregation of stress-denatured proteins, in association with DnaK and GrpE. It is the nucleotide exchange factor for DnaK and may function as a thermosensor. Unfolded proteins bind initially to DnaJ; upon interaction with the DnaJ-bound protein, DnaK hydrolyzes its bound ATP, resulting in the formation of a stable complex. GrpE releases ADP from DnaK; ATP binding to DnaK triggers the release of the substrate protein, thus completing the reaction cycle. Several rounds of ATP-dependent interactions between DnaJ, DnaK and GrpE are required for fully efficient folding.</text>
</comment>
<organism evidence="14 15">
    <name type="scientific">Syntrophaceticus schinkii</name>
    <dbReference type="NCBI Taxonomy" id="499207"/>
    <lineage>
        <taxon>Bacteria</taxon>
        <taxon>Bacillati</taxon>
        <taxon>Bacillota</taxon>
        <taxon>Clostridia</taxon>
        <taxon>Thermoanaerobacterales</taxon>
        <taxon>Thermoanaerobacterales Family III. Incertae Sedis</taxon>
        <taxon>Syntrophaceticus</taxon>
    </lineage>
</organism>
<evidence type="ECO:0000256" key="9">
    <source>
        <dbReference type="ARBA" id="ARBA00076414"/>
    </source>
</evidence>
<gene>
    <name evidence="10 14" type="primary">grpE</name>
    <name evidence="14" type="ORF">SSCH_170005</name>
</gene>
<dbReference type="GO" id="GO:0051082">
    <property type="term" value="F:unfolded protein binding"/>
    <property type="evidence" value="ECO:0007669"/>
    <property type="project" value="TreeGrafter"/>
</dbReference>
<evidence type="ECO:0000256" key="4">
    <source>
        <dbReference type="ARBA" id="ARBA00022490"/>
    </source>
</evidence>
<reference evidence="15" key="1">
    <citation type="submission" date="2015-01" db="EMBL/GenBank/DDBJ databases">
        <authorList>
            <person name="Manzoor Shahid"/>
            <person name="Zubair Saima"/>
        </authorList>
    </citation>
    <scope>NUCLEOTIDE SEQUENCE [LARGE SCALE GENOMIC DNA]</scope>
    <source>
        <strain evidence="15">Sp3</strain>
    </source>
</reference>
<dbReference type="NCBIfam" id="NF010738">
    <property type="entry name" value="PRK14140.1"/>
    <property type="match status" value="1"/>
</dbReference>
<evidence type="ECO:0000313" key="15">
    <source>
        <dbReference type="Proteomes" id="UP000046155"/>
    </source>
</evidence>
<evidence type="ECO:0000256" key="1">
    <source>
        <dbReference type="ARBA" id="ARBA00004496"/>
    </source>
</evidence>
<evidence type="ECO:0000256" key="7">
    <source>
        <dbReference type="ARBA" id="ARBA00053401"/>
    </source>
</evidence>
<evidence type="ECO:0000256" key="2">
    <source>
        <dbReference type="ARBA" id="ARBA00009054"/>
    </source>
</evidence>
<dbReference type="GO" id="GO:0042803">
    <property type="term" value="F:protein homodimerization activity"/>
    <property type="evidence" value="ECO:0007669"/>
    <property type="project" value="InterPro"/>
</dbReference>
<dbReference type="AlphaFoldDB" id="A0A0B7MKU0"/>
<dbReference type="InterPro" id="IPR013805">
    <property type="entry name" value="GrpE_CC"/>
</dbReference>
<dbReference type="HAMAP" id="MF_01151">
    <property type="entry name" value="GrpE"/>
    <property type="match status" value="1"/>
</dbReference>
<keyword evidence="6 10" id="KW-0143">Chaperone</keyword>
<dbReference type="CDD" id="cd00446">
    <property type="entry name" value="GrpE"/>
    <property type="match status" value="1"/>
</dbReference>
<evidence type="ECO:0000256" key="6">
    <source>
        <dbReference type="ARBA" id="ARBA00023186"/>
    </source>
</evidence>
<dbReference type="Gene3D" id="3.90.20.20">
    <property type="match status" value="1"/>
</dbReference>
<dbReference type="InterPro" id="IPR009012">
    <property type="entry name" value="GrpE_head"/>
</dbReference>
<evidence type="ECO:0000256" key="3">
    <source>
        <dbReference type="ARBA" id="ARBA00011738"/>
    </source>
</evidence>
<dbReference type="SUPFAM" id="SSF58014">
    <property type="entry name" value="Coiled-coil domain of nucleotide exchange factor GrpE"/>
    <property type="match status" value="1"/>
</dbReference>
<keyword evidence="4 10" id="KW-0963">Cytoplasm</keyword>
<dbReference type="GO" id="GO:0000774">
    <property type="term" value="F:adenyl-nucleotide exchange factor activity"/>
    <property type="evidence" value="ECO:0007669"/>
    <property type="project" value="InterPro"/>
</dbReference>
<dbReference type="Gene3D" id="2.30.22.10">
    <property type="entry name" value="Head domain of nucleotide exchange factor GrpE"/>
    <property type="match status" value="1"/>
</dbReference>
<evidence type="ECO:0000256" key="10">
    <source>
        <dbReference type="HAMAP-Rule" id="MF_01151"/>
    </source>
</evidence>
<proteinExistence type="inferred from homology"/>
<dbReference type="FunFam" id="2.30.22.10:FF:000001">
    <property type="entry name" value="Protein GrpE"/>
    <property type="match status" value="1"/>
</dbReference>
<dbReference type="InterPro" id="IPR000740">
    <property type="entry name" value="GrpE"/>
</dbReference>
<dbReference type="Proteomes" id="UP000046155">
    <property type="component" value="Unassembled WGS sequence"/>
</dbReference>
<keyword evidence="5 10" id="KW-0346">Stress response</keyword>
<evidence type="ECO:0000256" key="12">
    <source>
        <dbReference type="RuleBase" id="RU004478"/>
    </source>
</evidence>
<dbReference type="PRINTS" id="PR00773">
    <property type="entry name" value="GRPEPROTEIN"/>
</dbReference>
<keyword evidence="15" id="KW-1185">Reference proteome</keyword>
<evidence type="ECO:0000313" key="14">
    <source>
        <dbReference type="EMBL" id="CEO88272.1"/>
    </source>
</evidence>
<dbReference type="RefSeq" id="WP_052835323.1">
    <property type="nucleotide sequence ID" value="NZ_CDRZ01000079.1"/>
</dbReference>
<feature type="compositionally biased region" description="Polar residues" evidence="13">
    <location>
        <begin position="1"/>
        <end position="14"/>
    </location>
</feature>
<sequence>MLNSDQDLQEQGVSPENGEEVTAETEGSLEEETEVIEEAEDAKADLEAEFNNLQQRFLRLTADFDNYRRRTRQENAEIRRTANERLLLDIIPIIDNFERALDAAKKELPENIITGIEMIYRQLHNLLSQEGVEPVESVGKPFDPVYQDAFERIETTEYPEGTVTAEVQKGYLLHGKVLRPALVIVAKKPETEIKTQKKILPKGGMCR</sequence>
<evidence type="ECO:0000256" key="13">
    <source>
        <dbReference type="SAM" id="MobiDB-lite"/>
    </source>
</evidence>
<protein>
    <recommendedName>
        <fullName evidence="8 10">Protein GrpE</fullName>
    </recommendedName>
    <alternativeName>
        <fullName evidence="9 10">HSP-70 cofactor</fullName>
    </alternativeName>
</protein>
<evidence type="ECO:0000256" key="11">
    <source>
        <dbReference type="RuleBase" id="RU000639"/>
    </source>
</evidence>
<dbReference type="PANTHER" id="PTHR21237:SF23">
    <property type="entry name" value="GRPE PROTEIN HOMOLOG, MITOCHONDRIAL"/>
    <property type="match status" value="1"/>
</dbReference>